<reference evidence="2" key="1">
    <citation type="submission" date="2016-11" db="EMBL/GenBank/DDBJ databases">
        <authorList>
            <person name="Varghese N."/>
            <person name="Submissions S."/>
        </authorList>
    </citation>
    <scope>NUCLEOTIDE SEQUENCE [LARGE SCALE GENOMIC DNA]</scope>
    <source>
        <strain evidence="2">DSM 29327</strain>
    </source>
</reference>
<protein>
    <submittedName>
        <fullName evidence="1">Uncharacterized protein</fullName>
    </submittedName>
</protein>
<evidence type="ECO:0000313" key="1">
    <source>
        <dbReference type="EMBL" id="SHL15282.1"/>
    </source>
</evidence>
<evidence type="ECO:0000313" key="2">
    <source>
        <dbReference type="Proteomes" id="UP000184191"/>
    </source>
</evidence>
<proteinExistence type="predicted"/>
<dbReference type="Proteomes" id="UP000184191">
    <property type="component" value="Unassembled WGS sequence"/>
</dbReference>
<accession>A0A1M6YAY5</accession>
<name>A0A1M6YAY5_9RHOB</name>
<dbReference type="STRING" id="1054996.SAMN05444414_10664"/>
<sequence>MGKIDVTNLPQHREQAANPDGFASLIVYIIL</sequence>
<keyword evidence="2" id="KW-1185">Reference proteome</keyword>
<gene>
    <name evidence="1" type="ORF">SAMN05444414_10664</name>
</gene>
<organism evidence="1 2">
    <name type="scientific">Roseovarius marisflavi</name>
    <dbReference type="NCBI Taxonomy" id="1054996"/>
    <lineage>
        <taxon>Bacteria</taxon>
        <taxon>Pseudomonadati</taxon>
        <taxon>Pseudomonadota</taxon>
        <taxon>Alphaproteobacteria</taxon>
        <taxon>Rhodobacterales</taxon>
        <taxon>Roseobacteraceae</taxon>
        <taxon>Roseovarius</taxon>
    </lineage>
</organism>
<dbReference type="EMBL" id="FRBN01000006">
    <property type="protein sequence ID" value="SHL15282.1"/>
    <property type="molecule type" value="Genomic_DNA"/>
</dbReference>
<dbReference type="AlphaFoldDB" id="A0A1M6YAY5"/>